<keyword evidence="1" id="KW-0812">Transmembrane</keyword>
<dbReference type="Proteomes" id="UP000024404">
    <property type="component" value="Unassembled WGS sequence"/>
</dbReference>
<dbReference type="EMBL" id="CMVM020000187">
    <property type="status" value="NOT_ANNOTATED_CDS"/>
    <property type="molecule type" value="Genomic_DNA"/>
</dbReference>
<proteinExistence type="predicted"/>
<evidence type="ECO:0000313" key="3">
    <source>
        <dbReference type="Proteomes" id="UP000024404"/>
    </source>
</evidence>
<dbReference type="OMA" id="MRYLEML"/>
<keyword evidence="3" id="KW-1185">Reference proteome</keyword>
<evidence type="ECO:0000256" key="1">
    <source>
        <dbReference type="SAM" id="Phobius"/>
    </source>
</evidence>
<sequence>MNYKAPIELQQLLSITKMLSLSVLLLFTSMAIMARPPNSDEIKELRQQQLNESKDDYDTLPDVNHIPESFKESLKKQKMLYLDMLRQHNL</sequence>
<name>A0A8R1TXR7_ONCVO</name>
<accession>A0A8R1TXR7</accession>
<feature type="transmembrane region" description="Helical" evidence="1">
    <location>
        <begin position="12"/>
        <end position="34"/>
    </location>
</feature>
<dbReference type="EnsemblMetazoa" id="OVOC7083.1">
    <property type="protein sequence ID" value="OVOC7083.1"/>
    <property type="gene ID" value="WBGene00243892"/>
</dbReference>
<reference evidence="3" key="1">
    <citation type="submission" date="2013-10" db="EMBL/GenBank/DDBJ databases">
        <title>Genome sequencing of Onchocerca volvulus.</title>
        <authorList>
            <person name="Cotton J."/>
            <person name="Tsai J."/>
            <person name="Stanley E."/>
            <person name="Tracey A."/>
            <person name="Holroyd N."/>
            <person name="Lustigman S."/>
            <person name="Berriman M."/>
        </authorList>
    </citation>
    <scope>NUCLEOTIDE SEQUENCE</scope>
</reference>
<keyword evidence="1" id="KW-0472">Membrane</keyword>
<dbReference type="AlphaFoldDB" id="A0A8R1TXR7"/>
<organism evidence="2 3">
    <name type="scientific">Onchocerca volvulus</name>
    <dbReference type="NCBI Taxonomy" id="6282"/>
    <lineage>
        <taxon>Eukaryota</taxon>
        <taxon>Metazoa</taxon>
        <taxon>Ecdysozoa</taxon>
        <taxon>Nematoda</taxon>
        <taxon>Chromadorea</taxon>
        <taxon>Rhabditida</taxon>
        <taxon>Spirurina</taxon>
        <taxon>Spiruromorpha</taxon>
        <taxon>Filarioidea</taxon>
        <taxon>Onchocercidae</taxon>
        <taxon>Onchocerca</taxon>
    </lineage>
</organism>
<protein>
    <submittedName>
        <fullName evidence="2">Uncharacterized protein</fullName>
    </submittedName>
</protein>
<evidence type="ECO:0000313" key="2">
    <source>
        <dbReference type="EnsemblMetazoa" id="OVOC7083.1"/>
    </source>
</evidence>
<keyword evidence="1" id="KW-1133">Transmembrane helix</keyword>
<reference evidence="2" key="2">
    <citation type="submission" date="2022-06" db="UniProtKB">
        <authorList>
            <consortium name="EnsemblMetazoa"/>
        </authorList>
    </citation>
    <scope>IDENTIFICATION</scope>
</reference>